<keyword evidence="2 6" id="KW-0805">Transcription regulation</keyword>
<dbReference type="NCBIfam" id="TIGR02937">
    <property type="entry name" value="sigma70-ECF"/>
    <property type="match status" value="1"/>
</dbReference>
<evidence type="ECO:0000256" key="5">
    <source>
        <dbReference type="ARBA" id="ARBA00023163"/>
    </source>
</evidence>
<accession>A0A4R6RKW2</accession>
<keyword evidence="5 6" id="KW-0804">Transcription</keyword>
<evidence type="ECO:0000256" key="2">
    <source>
        <dbReference type="ARBA" id="ARBA00023015"/>
    </source>
</evidence>
<dbReference type="InterPro" id="IPR013325">
    <property type="entry name" value="RNA_pol_sigma_r2"/>
</dbReference>
<reference evidence="9 10" key="1">
    <citation type="submission" date="2019-03" db="EMBL/GenBank/DDBJ databases">
        <title>Genomic Encyclopedia of Type Strains, Phase IV (KMG-IV): sequencing the most valuable type-strain genomes for metagenomic binning, comparative biology and taxonomic classification.</title>
        <authorList>
            <person name="Goeker M."/>
        </authorList>
    </citation>
    <scope>NUCLEOTIDE SEQUENCE [LARGE SCALE GENOMIC DNA]</scope>
    <source>
        <strain evidence="9 10">DSM 102969</strain>
    </source>
</reference>
<keyword evidence="3 6" id="KW-0731">Sigma factor</keyword>
<dbReference type="SUPFAM" id="SSF88659">
    <property type="entry name" value="Sigma3 and sigma4 domains of RNA polymerase sigma factors"/>
    <property type="match status" value="1"/>
</dbReference>
<gene>
    <name evidence="9" type="ORF">EDD54_1142</name>
</gene>
<evidence type="ECO:0000256" key="1">
    <source>
        <dbReference type="ARBA" id="ARBA00010641"/>
    </source>
</evidence>
<dbReference type="InterPro" id="IPR000838">
    <property type="entry name" value="RNA_pol_sigma70_ECF_CS"/>
</dbReference>
<feature type="domain" description="RNA polymerase sigma factor 70 region 4 type 2" evidence="8">
    <location>
        <begin position="160"/>
        <end position="210"/>
    </location>
</feature>
<name>A0A4R6RKW2_9HYPH</name>
<evidence type="ECO:0000256" key="6">
    <source>
        <dbReference type="RuleBase" id="RU000716"/>
    </source>
</evidence>
<dbReference type="Pfam" id="PF04542">
    <property type="entry name" value="Sigma70_r2"/>
    <property type="match status" value="1"/>
</dbReference>
<feature type="domain" description="RNA polymerase sigma-70 region 2" evidence="7">
    <location>
        <begin position="62"/>
        <end position="120"/>
    </location>
</feature>
<dbReference type="InterPro" id="IPR007627">
    <property type="entry name" value="RNA_pol_sigma70_r2"/>
</dbReference>
<evidence type="ECO:0000256" key="4">
    <source>
        <dbReference type="ARBA" id="ARBA00023125"/>
    </source>
</evidence>
<dbReference type="SUPFAM" id="SSF88946">
    <property type="entry name" value="Sigma2 domain of RNA polymerase sigma factors"/>
    <property type="match status" value="1"/>
</dbReference>
<keyword evidence="4 6" id="KW-0238">DNA-binding</keyword>
<dbReference type="Proteomes" id="UP000294547">
    <property type="component" value="Unassembled WGS sequence"/>
</dbReference>
<evidence type="ECO:0000259" key="7">
    <source>
        <dbReference type="Pfam" id="PF04542"/>
    </source>
</evidence>
<dbReference type="EMBL" id="SNXY01000006">
    <property type="protein sequence ID" value="TDP87253.1"/>
    <property type="molecule type" value="Genomic_DNA"/>
</dbReference>
<dbReference type="InterPro" id="IPR036388">
    <property type="entry name" value="WH-like_DNA-bd_sf"/>
</dbReference>
<evidence type="ECO:0000256" key="3">
    <source>
        <dbReference type="ARBA" id="ARBA00023082"/>
    </source>
</evidence>
<dbReference type="RefSeq" id="WP_126535752.1">
    <property type="nucleotide sequence ID" value="NZ_BSPM01000008.1"/>
</dbReference>
<dbReference type="PANTHER" id="PTHR43133:SF25">
    <property type="entry name" value="RNA POLYMERASE SIGMA FACTOR RFAY-RELATED"/>
    <property type="match status" value="1"/>
</dbReference>
<dbReference type="OrthoDB" id="9803470at2"/>
<proteinExistence type="inferred from homology"/>
<dbReference type="PROSITE" id="PS01063">
    <property type="entry name" value="SIGMA70_ECF"/>
    <property type="match status" value="1"/>
</dbReference>
<dbReference type="InterPro" id="IPR013249">
    <property type="entry name" value="RNA_pol_sigma70_r4_t2"/>
</dbReference>
<keyword evidence="10" id="KW-1185">Reference proteome</keyword>
<dbReference type="AlphaFoldDB" id="A0A4R6RKW2"/>
<dbReference type="Gene3D" id="1.10.1740.10">
    <property type="match status" value="1"/>
</dbReference>
<comment type="caution">
    <text evidence="9">The sequence shown here is derived from an EMBL/GenBank/DDBJ whole genome shotgun (WGS) entry which is preliminary data.</text>
</comment>
<evidence type="ECO:0000313" key="10">
    <source>
        <dbReference type="Proteomes" id="UP000294547"/>
    </source>
</evidence>
<comment type="similarity">
    <text evidence="1 6">Belongs to the sigma-70 factor family. ECF subfamily.</text>
</comment>
<organism evidence="9 10">
    <name type="scientific">Oharaeibacter diazotrophicus</name>
    <dbReference type="NCBI Taxonomy" id="1920512"/>
    <lineage>
        <taxon>Bacteria</taxon>
        <taxon>Pseudomonadati</taxon>
        <taxon>Pseudomonadota</taxon>
        <taxon>Alphaproteobacteria</taxon>
        <taxon>Hyphomicrobiales</taxon>
        <taxon>Pleomorphomonadaceae</taxon>
        <taxon>Oharaeibacter</taxon>
    </lineage>
</organism>
<dbReference type="PANTHER" id="PTHR43133">
    <property type="entry name" value="RNA POLYMERASE ECF-TYPE SIGMA FACTO"/>
    <property type="match status" value="1"/>
</dbReference>
<dbReference type="InterPro" id="IPR014284">
    <property type="entry name" value="RNA_pol_sigma-70_dom"/>
</dbReference>
<dbReference type="Pfam" id="PF08281">
    <property type="entry name" value="Sigma70_r4_2"/>
    <property type="match status" value="1"/>
</dbReference>
<sequence>MSVLQLSHPSRPARSGGVLGFLVALTVRALDIRGRAAPARPTAAGADRSDARLEAFERTVLPHLDAAHDLARYLCRDAVAAEDVAQEAVIRAFRAFDGWRGVNARAWLLAIVRNCHFDWRAHNRAAGVVFDPAPLDEEAVDVAAPDDPEATLLRRDEATAVRRTLEALPLRQREVLVLRDVEDLSYREIAEVLAVPIGTVMSRLARARAAFQVLWAGARPKREV</sequence>
<protein>
    <recommendedName>
        <fullName evidence="6">RNA polymerase sigma factor</fullName>
    </recommendedName>
</protein>
<evidence type="ECO:0000313" key="9">
    <source>
        <dbReference type="EMBL" id="TDP87253.1"/>
    </source>
</evidence>
<evidence type="ECO:0000259" key="8">
    <source>
        <dbReference type="Pfam" id="PF08281"/>
    </source>
</evidence>
<dbReference type="GO" id="GO:0016987">
    <property type="term" value="F:sigma factor activity"/>
    <property type="evidence" value="ECO:0007669"/>
    <property type="project" value="UniProtKB-KW"/>
</dbReference>
<dbReference type="GO" id="GO:0003677">
    <property type="term" value="F:DNA binding"/>
    <property type="evidence" value="ECO:0007669"/>
    <property type="project" value="UniProtKB-KW"/>
</dbReference>
<dbReference type="InterPro" id="IPR039425">
    <property type="entry name" value="RNA_pol_sigma-70-like"/>
</dbReference>
<dbReference type="CDD" id="cd06171">
    <property type="entry name" value="Sigma70_r4"/>
    <property type="match status" value="1"/>
</dbReference>
<dbReference type="GO" id="GO:0006352">
    <property type="term" value="P:DNA-templated transcription initiation"/>
    <property type="evidence" value="ECO:0007669"/>
    <property type="project" value="InterPro"/>
</dbReference>
<dbReference type="InterPro" id="IPR013324">
    <property type="entry name" value="RNA_pol_sigma_r3/r4-like"/>
</dbReference>
<dbReference type="Gene3D" id="1.10.10.10">
    <property type="entry name" value="Winged helix-like DNA-binding domain superfamily/Winged helix DNA-binding domain"/>
    <property type="match status" value="1"/>
</dbReference>